<evidence type="ECO:0000256" key="6">
    <source>
        <dbReference type="SAM" id="MobiDB-lite"/>
    </source>
</evidence>
<evidence type="ECO:0000256" key="3">
    <source>
        <dbReference type="ARBA" id="ARBA00023110"/>
    </source>
</evidence>
<dbReference type="InterPro" id="IPR001179">
    <property type="entry name" value="PPIase_FKBP_dom"/>
</dbReference>
<evidence type="ECO:0000256" key="5">
    <source>
        <dbReference type="PROSITE-ProRule" id="PRU00277"/>
    </source>
</evidence>
<keyword evidence="4 5" id="KW-0413">Isomerase</keyword>
<comment type="caution">
    <text evidence="8">The sequence shown here is derived from an EMBL/GenBank/DDBJ whole genome shotgun (WGS) entry which is preliminary data.</text>
</comment>
<organism evidence="8 9">
    <name type="scientific">Tetraparma gracilis</name>
    <dbReference type="NCBI Taxonomy" id="2962635"/>
    <lineage>
        <taxon>Eukaryota</taxon>
        <taxon>Sar</taxon>
        <taxon>Stramenopiles</taxon>
        <taxon>Ochrophyta</taxon>
        <taxon>Bolidophyceae</taxon>
        <taxon>Parmales</taxon>
        <taxon>Triparmaceae</taxon>
        <taxon>Tetraparma</taxon>
    </lineage>
</organism>
<evidence type="ECO:0000256" key="1">
    <source>
        <dbReference type="ARBA" id="ARBA00000971"/>
    </source>
</evidence>
<gene>
    <name evidence="8" type="ORF">TeGR_g8657</name>
</gene>
<dbReference type="PROSITE" id="PS50059">
    <property type="entry name" value="FKBP_PPIASE"/>
    <property type="match status" value="1"/>
</dbReference>
<evidence type="ECO:0000313" key="8">
    <source>
        <dbReference type="EMBL" id="GMI30253.1"/>
    </source>
</evidence>
<dbReference type="EMBL" id="BRYB01004392">
    <property type="protein sequence ID" value="GMI30253.1"/>
    <property type="molecule type" value="Genomic_DNA"/>
</dbReference>
<dbReference type="SUPFAM" id="SSF54534">
    <property type="entry name" value="FKBP-like"/>
    <property type="match status" value="1"/>
</dbReference>
<evidence type="ECO:0000256" key="2">
    <source>
        <dbReference type="ARBA" id="ARBA00013194"/>
    </source>
</evidence>
<dbReference type="Pfam" id="PF00254">
    <property type="entry name" value="FKBP_C"/>
    <property type="match status" value="1"/>
</dbReference>
<evidence type="ECO:0000313" key="9">
    <source>
        <dbReference type="Proteomes" id="UP001165060"/>
    </source>
</evidence>
<dbReference type="PANTHER" id="PTHR10516:SF443">
    <property type="entry name" value="FK506-BINDING PROTEIN 59-RELATED"/>
    <property type="match status" value="1"/>
</dbReference>
<sequence length="342" mass="35941">MRIFGTVVRTLSLSRSPLLRAPSRLFSSLPAPDEVRSAPFPQQVKFGESVVAALDDPSTKPVLDAMFQSSDGIRGFFVSYLTSPEPPSPSAASIPPLLSAALSSVSDPADIVELSIMNLIMPTAMAVTYANAPPPEDPDGPMEGSNESMSASSSLTAARARPVLLAVAALHPSLARSEIALLLQSVSSPSPGDRWSDFCDKWGYGSGELAAIEAALRGVLAEMPAADEPVVGFRRDVVEPGGERRPKRGETVTVQCTGYGKNGDLSVPFWSTKDPGGEPFSFVIGTGSVIKGWDLGVAEMGVGETARIFCDAEHGYGASGFPAWGIEPNSPLIFEIELLSSS</sequence>
<dbReference type="PANTHER" id="PTHR10516">
    <property type="entry name" value="PEPTIDYL-PROLYL CIS-TRANS ISOMERASE"/>
    <property type="match status" value="1"/>
</dbReference>
<dbReference type="InterPro" id="IPR046357">
    <property type="entry name" value="PPIase_dom_sf"/>
</dbReference>
<protein>
    <recommendedName>
        <fullName evidence="2 5">peptidylprolyl isomerase</fullName>
        <ecNumber evidence="2 5">5.2.1.8</ecNumber>
    </recommendedName>
</protein>
<accession>A0ABQ6MPG8</accession>
<evidence type="ECO:0000256" key="4">
    <source>
        <dbReference type="ARBA" id="ARBA00023235"/>
    </source>
</evidence>
<name>A0ABQ6MPG8_9STRA</name>
<dbReference type="Proteomes" id="UP001165060">
    <property type="component" value="Unassembled WGS sequence"/>
</dbReference>
<dbReference type="EC" id="5.2.1.8" evidence="2 5"/>
<feature type="compositionally biased region" description="Low complexity" evidence="6">
    <location>
        <begin position="141"/>
        <end position="153"/>
    </location>
</feature>
<feature type="region of interest" description="Disordered" evidence="6">
    <location>
        <begin position="130"/>
        <end position="153"/>
    </location>
</feature>
<feature type="domain" description="PPIase FKBP-type" evidence="7">
    <location>
        <begin position="249"/>
        <end position="342"/>
    </location>
</feature>
<keyword evidence="9" id="KW-1185">Reference proteome</keyword>
<dbReference type="Gene3D" id="3.10.50.40">
    <property type="match status" value="1"/>
</dbReference>
<reference evidence="8 9" key="1">
    <citation type="journal article" date="2023" name="Commun. Biol.">
        <title>Genome analysis of Parmales, the sister group of diatoms, reveals the evolutionary specialization of diatoms from phago-mixotrophs to photoautotrophs.</title>
        <authorList>
            <person name="Ban H."/>
            <person name="Sato S."/>
            <person name="Yoshikawa S."/>
            <person name="Yamada K."/>
            <person name="Nakamura Y."/>
            <person name="Ichinomiya M."/>
            <person name="Sato N."/>
            <person name="Blanc-Mathieu R."/>
            <person name="Endo H."/>
            <person name="Kuwata A."/>
            <person name="Ogata H."/>
        </authorList>
    </citation>
    <scope>NUCLEOTIDE SEQUENCE [LARGE SCALE GENOMIC DNA]</scope>
</reference>
<evidence type="ECO:0000259" key="7">
    <source>
        <dbReference type="PROSITE" id="PS50059"/>
    </source>
</evidence>
<dbReference type="InterPro" id="IPR050689">
    <property type="entry name" value="FKBP-type_PPIase"/>
</dbReference>
<proteinExistence type="predicted"/>
<keyword evidence="3 5" id="KW-0697">Rotamase</keyword>
<comment type="catalytic activity">
    <reaction evidence="1 5">
        <text>[protein]-peptidylproline (omega=180) = [protein]-peptidylproline (omega=0)</text>
        <dbReference type="Rhea" id="RHEA:16237"/>
        <dbReference type="Rhea" id="RHEA-COMP:10747"/>
        <dbReference type="Rhea" id="RHEA-COMP:10748"/>
        <dbReference type="ChEBI" id="CHEBI:83833"/>
        <dbReference type="ChEBI" id="CHEBI:83834"/>
        <dbReference type="EC" id="5.2.1.8"/>
    </reaction>
</comment>